<accession>A0A096AGH4</accession>
<gene>
    <name evidence="2" type="ORF">HMPREF0647_00070</name>
</gene>
<feature type="domain" description="Glycosyltransferase 2-like" evidence="1">
    <location>
        <begin position="5"/>
        <end position="166"/>
    </location>
</feature>
<dbReference type="CDD" id="cd06433">
    <property type="entry name" value="GT_2_WfgS_like"/>
    <property type="match status" value="1"/>
</dbReference>
<evidence type="ECO:0000313" key="3">
    <source>
        <dbReference type="Proteomes" id="UP000029525"/>
    </source>
</evidence>
<dbReference type="RefSeq" id="WP_004336351.1">
    <property type="nucleotide sequence ID" value="NZ_JRNQ01000001.1"/>
</dbReference>
<name>A0A096AGH4_9BACT</name>
<protein>
    <submittedName>
        <fullName evidence="2">Glycosyl transferase family 2</fullName>
    </submittedName>
</protein>
<dbReference type="PANTHER" id="PTHR22916:SF3">
    <property type="entry name" value="UDP-GLCNAC:BETAGAL BETA-1,3-N-ACETYLGLUCOSAMINYLTRANSFERASE-LIKE PROTEIN 1"/>
    <property type="match status" value="1"/>
</dbReference>
<proteinExistence type="predicted"/>
<dbReference type="SUPFAM" id="SSF53448">
    <property type="entry name" value="Nucleotide-diphospho-sugar transferases"/>
    <property type="match status" value="1"/>
</dbReference>
<evidence type="ECO:0000259" key="1">
    <source>
        <dbReference type="Pfam" id="PF00535"/>
    </source>
</evidence>
<dbReference type="EMBL" id="JRNQ01000001">
    <property type="protein sequence ID" value="KGF45990.1"/>
    <property type="molecule type" value="Genomic_DNA"/>
</dbReference>
<organism evidence="2 3">
    <name type="scientific">Prevotella bivia DNF00320</name>
    <dbReference type="NCBI Taxonomy" id="1401068"/>
    <lineage>
        <taxon>Bacteria</taxon>
        <taxon>Pseudomonadati</taxon>
        <taxon>Bacteroidota</taxon>
        <taxon>Bacteroidia</taxon>
        <taxon>Bacteroidales</taxon>
        <taxon>Prevotellaceae</taxon>
        <taxon>Prevotella</taxon>
    </lineage>
</organism>
<dbReference type="Gene3D" id="3.90.550.10">
    <property type="entry name" value="Spore Coat Polysaccharide Biosynthesis Protein SpsA, Chain A"/>
    <property type="match status" value="1"/>
</dbReference>
<dbReference type="OrthoDB" id="9788101at2"/>
<evidence type="ECO:0000313" key="2">
    <source>
        <dbReference type="EMBL" id="KGF45990.1"/>
    </source>
</evidence>
<dbReference type="Proteomes" id="UP000029525">
    <property type="component" value="Unassembled WGS sequence"/>
</dbReference>
<dbReference type="GO" id="GO:0016758">
    <property type="term" value="F:hexosyltransferase activity"/>
    <property type="evidence" value="ECO:0007669"/>
    <property type="project" value="UniProtKB-ARBA"/>
</dbReference>
<sequence>MITFSVVTITYNAEKVLQPTLDSVLMQDYSHVEHIIIDGASKDNTVQMARDYQAFSDKAENGHTVLIQSEPDKGLYDAMNKGLQKATGTYIVFLNAGDRFPDTETLDKVATVALPGDGEESPAVVYGNTDIIDKDGIFLYHRHLEPPEELTWQSFEEGMLVCHQAFYARTDIAKKLPYNTRYRYSSDVDWCIRVMKEGERHGLSLRNVHAVVANYLEEGQTTQHHRASLIERYKVMCKHYGVIKTTFHHLGFLVRNVMKK</sequence>
<dbReference type="InterPro" id="IPR001173">
    <property type="entry name" value="Glyco_trans_2-like"/>
</dbReference>
<dbReference type="AlphaFoldDB" id="A0A096AGH4"/>
<dbReference type="PANTHER" id="PTHR22916">
    <property type="entry name" value="GLYCOSYLTRANSFERASE"/>
    <property type="match status" value="1"/>
</dbReference>
<reference evidence="2 3" key="1">
    <citation type="submission" date="2014-07" db="EMBL/GenBank/DDBJ databases">
        <authorList>
            <person name="McCorrison J."/>
            <person name="Sanka R."/>
            <person name="Torralba M."/>
            <person name="Gillis M."/>
            <person name="Haft D.H."/>
            <person name="Methe B."/>
            <person name="Sutton G."/>
            <person name="Nelson K.E."/>
        </authorList>
    </citation>
    <scope>NUCLEOTIDE SEQUENCE [LARGE SCALE GENOMIC DNA]</scope>
    <source>
        <strain evidence="2 3">DNF00320</strain>
    </source>
</reference>
<dbReference type="GeneID" id="78530807"/>
<dbReference type="InterPro" id="IPR029044">
    <property type="entry name" value="Nucleotide-diphossugar_trans"/>
</dbReference>
<comment type="caution">
    <text evidence="2">The sequence shown here is derived from an EMBL/GenBank/DDBJ whole genome shotgun (WGS) entry which is preliminary data.</text>
</comment>
<dbReference type="Pfam" id="PF00535">
    <property type="entry name" value="Glycos_transf_2"/>
    <property type="match status" value="1"/>
</dbReference>
<keyword evidence="2" id="KW-0808">Transferase</keyword>